<feature type="domain" description="C2H2-type" evidence="3">
    <location>
        <begin position="109"/>
        <end position="141"/>
    </location>
</feature>
<gene>
    <name evidence="4" type="ORF">WMY93_020268</name>
</gene>
<dbReference type="InterPro" id="IPR013087">
    <property type="entry name" value="Znf_C2H2_type"/>
</dbReference>
<dbReference type="Pfam" id="PF00096">
    <property type="entry name" value="zf-C2H2"/>
    <property type="match status" value="1"/>
</dbReference>
<proteinExistence type="predicted"/>
<sequence length="214" mass="24513">MDFVIIDENPDDDDDVIIRDEPEIAKPDEEEYPFTIIAVTIGDNGNVEQTEGPVLNVNPQTQTTNHEKNYEQVDDSSETDNSEDWNDDSESESFKDITTDVKQASDSINSCPYCDKTFERKYNLENHRAGVVGAPHGNPQRRKTVLLRDLQQEVHDAIHLRSPYENPHRRATLQLQHLLQNLQTSQQSGLPHQNAQRGKTLQLSDMLQKVHEKR</sequence>
<dbReference type="EMBL" id="JBBPFD010000014">
    <property type="protein sequence ID" value="KAK7899415.1"/>
    <property type="molecule type" value="Genomic_DNA"/>
</dbReference>
<evidence type="ECO:0000313" key="5">
    <source>
        <dbReference type="Proteomes" id="UP001460270"/>
    </source>
</evidence>
<keyword evidence="1" id="KW-0863">Zinc-finger</keyword>
<name>A0AAW0NGM2_9GOBI</name>
<accession>A0AAW0NGM2</accession>
<organism evidence="4 5">
    <name type="scientific">Mugilogobius chulae</name>
    <name type="common">yellowstripe goby</name>
    <dbReference type="NCBI Taxonomy" id="88201"/>
    <lineage>
        <taxon>Eukaryota</taxon>
        <taxon>Metazoa</taxon>
        <taxon>Chordata</taxon>
        <taxon>Craniata</taxon>
        <taxon>Vertebrata</taxon>
        <taxon>Euteleostomi</taxon>
        <taxon>Actinopterygii</taxon>
        <taxon>Neopterygii</taxon>
        <taxon>Teleostei</taxon>
        <taxon>Neoteleostei</taxon>
        <taxon>Acanthomorphata</taxon>
        <taxon>Gobiaria</taxon>
        <taxon>Gobiiformes</taxon>
        <taxon>Gobioidei</taxon>
        <taxon>Gobiidae</taxon>
        <taxon>Gobionellinae</taxon>
        <taxon>Mugilogobius</taxon>
    </lineage>
</organism>
<comment type="caution">
    <text evidence="4">The sequence shown here is derived from an EMBL/GenBank/DDBJ whole genome shotgun (WGS) entry which is preliminary data.</text>
</comment>
<dbReference type="AlphaFoldDB" id="A0AAW0NGM2"/>
<evidence type="ECO:0000259" key="3">
    <source>
        <dbReference type="PROSITE" id="PS50157"/>
    </source>
</evidence>
<keyword evidence="5" id="KW-1185">Reference proteome</keyword>
<feature type="region of interest" description="Disordered" evidence="2">
    <location>
        <begin position="45"/>
        <end position="100"/>
    </location>
</feature>
<evidence type="ECO:0000256" key="2">
    <source>
        <dbReference type="SAM" id="MobiDB-lite"/>
    </source>
</evidence>
<protein>
    <recommendedName>
        <fullName evidence="3">C2H2-type domain-containing protein</fullName>
    </recommendedName>
</protein>
<feature type="compositionally biased region" description="Acidic residues" evidence="2">
    <location>
        <begin position="72"/>
        <end position="91"/>
    </location>
</feature>
<evidence type="ECO:0000313" key="4">
    <source>
        <dbReference type="EMBL" id="KAK7899415.1"/>
    </source>
</evidence>
<dbReference type="Proteomes" id="UP001460270">
    <property type="component" value="Unassembled WGS sequence"/>
</dbReference>
<keyword evidence="1" id="KW-0479">Metal-binding</keyword>
<reference evidence="5" key="1">
    <citation type="submission" date="2024-04" db="EMBL/GenBank/DDBJ databases">
        <title>Salinicola lusitanus LLJ914,a marine bacterium isolated from the Okinawa Trough.</title>
        <authorList>
            <person name="Li J."/>
        </authorList>
    </citation>
    <scope>NUCLEOTIDE SEQUENCE [LARGE SCALE GENOMIC DNA]</scope>
</reference>
<dbReference type="PROSITE" id="PS50157">
    <property type="entry name" value="ZINC_FINGER_C2H2_2"/>
    <property type="match status" value="1"/>
</dbReference>
<evidence type="ECO:0000256" key="1">
    <source>
        <dbReference type="PROSITE-ProRule" id="PRU00042"/>
    </source>
</evidence>
<dbReference type="GO" id="GO:0008270">
    <property type="term" value="F:zinc ion binding"/>
    <property type="evidence" value="ECO:0007669"/>
    <property type="project" value="UniProtKB-KW"/>
</dbReference>
<dbReference type="Gene3D" id="3.30.160.60">
    <property type="entry name" value="Classic Zinc Finger"/>
    <property type="match status" value="1"/>
</dbReference>
<keyword evidence="1" id="KW-0862">Zinc</keyword>